<keyword evidence="8" id="KW-1185">Reference proteome</keyword>
<proteinExistence type="inferred from homology"/>
<keyword evidence="3 5" id="KW-0274">FAD</keyword>
<dbReference type="InterPro" id="IPR018394">
    <property type="entry name" value="DNA_photolyase_1_CS_C"/>
</dbReference>
<organism evidence="7 8">
    <name type="scientific">Sporosarcina quadrami</name>
    <dbReference type="NCBI Taxonomy" id="2762234"/>
    <lineage>
        <taxon>Bacteria</taxon>
        <taxon>Bacillati</taxon>
        <taxon>Bacillota</taxon>
        <taxon>Bacilli</taxon>
        <taxon>Bacillales</taxon>
        <taxon>Caryophanaceae</taxon>
        <taxon>Sporosarcina</taxon>
    </lineage>
</organism>
<feature type="domain" description="Photolyase/cryptochrome alpha/beta" evidence="6">
    <location>
        <begin position="2"/>
        <end position="130"/>
    </location>
</feature>
<evidence type="ECO:0000313" key="8">
    <source>
        <dbReference type="Proteomes" id="UP000626786"/>
    </source>
</evidence>
<keyword evidence="2 5" id="KW-0285">Flavoprotein</keyword>
<dbReference type="RefSeq" id="WP_191693657.1">
    <property type="nucleotide sequence ID" value="NZ_JACSQN010000004.1"/>
</dbReference>
<dbReference type="SUPFAM" id="SSF48173">
    <property type="entry name" value="Cryptochrome/photolyase FAD-binding domain"/>
    <property type="match status" value="1"/>
</dbReference>
<evidence type="ECO:0000259" key="6">
    <source>
        <dbReference type="PROSITE" id="PS51645"/>
    </source>
</evidence>
<dbReference type="Pfam" id="PF00875">
    <property type="entry name" value="DNA_photolyase"/>
    <property type="match status" value="1"/>
</dbReference>
<dbReference type="PROSITE" id="PS51645">
    <property type="entry name" value="PHR_CRY_ALPHA_BETA"/>
    <property type="match status" value="1"/>
</dbReference>
<dbReference type="Gene3D" id="3.40.50.620">
    <property type="entry name" value="HUPs"/>
    <property type="match status" value="1"/>
</dbReference>
<dbReference type="InterPro" id="IPR006050">
    <property type="entry name" value="DNA_photolyase_N"/>
</dbReference>
<comment type="similarity">
    <text evidence="5">Belongs to the DNA photolyase family.</text>
</comment>
<dbReference type="InterPro" id="IPR005101">
    <property type="entry name" value="Cryptochr/Photolyase_FAD-bd"/>
</dbReference>
<dbReference type="PROSITE" id="PS00394">
    <property type="entry name" value="DNA_PHOTOLYASES_1_1"/>
    <property type="match status" value="1"/>
</dbReference>
<reference evidence="7 8" key="1">
    <citation type="submission" date="2020-08" db="EMBL/GenBank/DDBJ databases">
        <title>A Genomic Blueprint of the Chicken Gut Microbiome.</title>
        <authorList>
            <person name="Gilroy R."/>
            <person name="Ravi A."/>
            <person name="Getino M."/>
            <person name="Pursley I."/>
            <person name="Horton D.L."/>
            <person name="Alikhan N.-F."/>
            <person name="Baker D."/>
            <person name="Gharbi K."/>
            <person name="Hall N."/>
            <person name="Watson M."/>
            <person name="Adriaenssens E.M."/>
            <person name="Foster-Nyarko E."/>
            <person name="Jarju S."/>
            <person name="Secka A."/>
            <person name="Antonio M."/>
            <person name="Oren A."/>
            <person name="Chaudhuri R."/>
            <person name="La Ragione R.M."/>
            <person name="Hildebrand F."/>
            <person name="Pallen M.J."/>
        </authorList>
    </citation>
    <scope>NUCLEOTIDE SEQUENCE [LARGE SCALE GENOMIC DNA]</scope>
    <source>
        <strain evidence="7 8">Sa2YVA2</strain>
    </source>
</reference>
<dbReference type="InterPro" id="IPR036155">
    <property type="entry name" value="Crypto/Photolyase_N_sf"/>
</dbReference>
<comment type="caution">
    <text evidence="7">The sequence shown here is derived from an EMBL/GenBank/DDBJ whole genome shotgun (WGS) entry which is preliminary data.</text>
</comment>
<dbReference type="Pfam" id="PF03441">
    <property type="entry name" value="FAD_binding_7"/>
    <property type="match status" value="1"/>
</dbReference>
<dbReference type="PANTHER" id="PTHR11455:SF18">
    <property type="entry name" value="SI:CH1073-390K14.1"/>
    <property type="match status" value="1"/>
</dbReference>
<sequence length="480" mass="55665">MKRTIVWFRKDLRIHDHAALWEASQQGIVIPLFIWSEQDRAEYGGNEATSWWLYHSLEELKSTFHEQHIDLLIKSGDDFEVLMDVIRETKADAFYFNDRYELEEVIRQNTIAAQLESVGVEVARFDGNLLFPPDILNVKGEPYKIFTSFWKRALQEYVNQPYPVPVEMEQFRNDSRSLTPSDLNLPKHSPSLKKHWIAGERAGIERWNEFSDDGLYYYKKERDLMVKEGTSTLSPYLASGNISVKSLWHAAKRINEVTEDPTIHQSIEAFLRQLVWREFAYHQLIHHPSIAKFPLRKQFLEFPWQGTNDDFLKWKEGRTGFPLIDAGMRQLRETGIIHNRVRMVAASFLVKHLLIPWQDGYEWFKRSLVDFDMANNATGWQWVAGCGIDSAPYFRVFNPYLQSEKFDPGGAYIRKWVPELAALPAPFIHKPSEAPTDILEEAGIAIGQTYPSPMIDHAAARKRALLAYDTIKGKSQDTTN</sequence>
<evidence type="ECO:0000256" key="3">
    <source>
        <dbReference type="ARBA" id="ARBA00022827"/>
    </source>
</evidence>
<dbReference type="Proteomes" id="UP000626786">
    <property type="component" value="Unassembled WGS sequence"/>
</dbReference>
<keyword evidence="4 5" id="KW-0157">Chromophore</keyword>
<dbReference type="PRINTS" id="PR00147">
    <property type="entry name" value="DNAPHOTLYASE"/>
</dbReference>
<dbReference type="InterPro" id="IPR036134">
    <property type="entry name" value="Crypto/Photolyase_FAD-like_sf"/>
</dbReference>
<evidence type="ECO:0000256" key="5">
    <source>
        <dbReference type="RuleBase" id="RU004182"/>
    </source>
</evidence>
<dbReference type="Gene3D" id="1.10.579.10">
    <property type="entry name" value="DNA Cyclobutane Dipyrimidine Photolyase, subunit A, domain 3"/>
    <property type="match status" value="1"/>
</dbReference>
<dbReference type="InterPro" id="IPR014729">
    <property type="entry name" value="Rossmann-like_a/b/a_fold"/>
</dbReference>
<evidence type="ECO:0000256" key="4">
    <source>
        <dbReference type="ARBA" id="ARBA00022991"/>
    </source>
</evidence>
<dbReference type="PANTHER" id="PTHR11455">
    <property type="entry name" value="CRYPTOCHROME"/>
    <property type="match status" value="1"/>
</dbReference>
<name>A0ABR8U7E4_9BACL</name>
<accession>A0ABR8U7E4</accession>
<dbReference type="PROSITE" id="PS00691">
    <property type="entry name" value="DNA_PHOTOLYASES_1_2"/>
    <property type="match status" value="1"/>
</dbReference>
<evidence type="ECO:0000256" key="2">
    <source>
        <dbReference type="ARBA" id="ARBA00022630"/>
    </source>
</evidence>
<dbReference type="Gene3D" id="1.25.40.80">
    <property type="match status" value="1"/>
</dbReference>
<comment type="cofactor">
    <cofactor evidence="1">
        <name>FAD</name>
        <dbReference type="ChEBI" id="CHEBI:57692"/>
    </cofactor>
</comment>
<gene>
    <name evidence="7" type="ORF">H9649_05130</name>
</gene>
<dbReference type="SUPFAM" id="SSF52425">
    <property type="entry name" value="Cryptochrome/photolyase, N-terminal domain"/>
    <property type="match status" value="1"/>
</dbReference>
<evidence type="ECO:0000256" key="1">
    <source>
        <dbReference type="ARBA" id="ARBA00001974"/>
    </source>
</evidence>
<dbReference type="EMBL" id="JACSQN010000004">
    <property type="protein sequence ID" value="MBD7983952.1"/>
    <property type="molecule type" value="Genomic_DNA"/>
</dbReference>
<protein>
    <submittedName>
        <fullName evidence="7">Deoxyribodipyrimidine photo-lyase</fullName>
    </submittedName>
</protein>
<evidence type="ECO:0000313" key="7">
    <source>
        <dbReference type="EMBL" id="MBD7983952.1"/>
    </source>
</evidence>
<dbReference type="InterPro" id="IPR002081">
    <property type="entry name" value="Cryptochrome/DNA_photolyase_1"/>
</dbReference>